<dbReference type="Gene3D" id="3.10.50.40">
    <property type="match status" value="1"/>
</dbReference>
<sequence>MRRPLRAGFVLMAALSLSLTACGGSGNTNSGTSASPTAKSSSAAQKPPCTVDAVKVSGAAGQKPVITIPDNCSPPQQMLTADLTAGSDPAVKQGDHVEANYVLVTWSNKKEVDSSWESSPPKPLALDNIGQASVIPAWNEGLIGMKQGGRRLLVVPPAKGYGEKGTGPIKGNETLVFVVDMAKVGA</sequence>
<comment type="catalytic activity">
    <reaction evidence="1 5 6">
        <text>[protein]-peptidylproline (omega=180) = [protein]-peptidylproline (omega=0)</text>
        <dbReference type="Rhea" id="RHEA:16237"/>
        <dbReference type="Rhea" id="RHEA-COMP:10747"/>
        <dbReference type="Rhea" id="RHEA-COMP:10748"/>
        <dbReference type="ChEBI" id="CHEBI:83833"/>
        <dbReference type="ChEBI" id="CHEBI:83834"/>
        <dbReference type="EC" id="5.2.1.8"/>
    </reaction>
</comment>
<dbReference type="PROSITE" id="PS50059">
    <property type="entry name" value="FKBP_PPIASE"/>
    <property type="match status" value="1"/>
</dbReference>
<gene>
    <name evidence="10" type="ORF">LX83_007141</name>
</gene>
<evidence type="ECO:0000313" key="11">
    <source>
        <dbReference type="Proteomes" id="UP001206128"/>
    </source>
</evidence>
<dbReference type="RefSeq" id="WP_253780295.1">
    <property type="nucleotide sequence ID" value="NZ_JAMTCK010000027.1"/>
</dbReference>
<protein>
    <recommendedName>
        <fullName evidence="6">Peptidyl-prolyl cis-trans isomerase</fullName>
        <ecNumber evidence="6">5.2.1.8</ecNumber>
    </recommendedName>
</protein>
<proteinExistence type="inferred from homology"/>
<dbReference type="InterPro" id="IPR046357">
    <property type="entry name" value="PPIase_dom_sf"/>
</dbReference>
<dbReference type="EMBL" id="JAMTCK010000027">
    <property type="protein sequence ID" value="MCP2170250.1"/>
    <property type="molecule type" value="Genomic_DNA"/>
</dbReference>
<feature type="signal peptide" evidence="8">
    <location>
        <begin position="1"/>
        <end position="23"/>
    </location>
</feature>
<keyword evidence="8" id="KW-0732">Signal</keyword>
<name>A0AAE3GME2_9PSEU</name>
<accession>A0AAE3GME2</accession>
<dbReference type="PANTHER" id="PTHR43811:SF19">
    <property type="entry name" value="39 KDA FK506-BINDING NUCLEAR PROTEIN"/>
    <property type="match status" value="1"/>
</dbReference>
<dbReference type="GO" id="GO:0003755">
    <property type="term" value="F:peptidyl-prolyl cis-trans isomerase activity"/>
    <property type="evidence" value="ECO:0007669"/>
    <property type="project" value="UniProtKB-UniRule"/>
</dbReference>
<evidence type="ECO:0000256" key="5">
    <source>
        <dbReference type="PROSITE-ProRule" id="PRU00277"/>
    </source>
</evidence>
<evidence type="ECO:0000313" key="10">
    <source>
        <dbReference type="EMBL" id="MCP2170250.1"/>
    </source>
</evidence>
<feature type="chain" id="PRO_5042086021" description="Peptidyl-prolyl cis-trans isomerase" evidence="8">
    <location>
        <begin position="24"/>
        <end position="186"/>
    </location>
</feature>
<evidence type="ECO:0000256" key="2">
    <source>
        <dbReference type="ARBA" id="ARBA00006577"/>
    </source>
</evidence>
<reference evidence="10" key="1">
    <citation type="submission" date="2022-06" db="EMBL/GenBank/DDBJ databases">
        <title>Genomic Encyclopedia of Archaeal and Bacterial Type Strains, Phase II (KMG-II): from individual species to whole genera.</title>
        <authorList>
            <person name="Goeker M."/>
        </authorList>
    </citation>
    <scope>NUCLEOTIDE SEQUENCE</scope>
    <source>
        <strain evidence="10">DSM 43935</strain>
    </source>
</reference>
<evidence type="ECO:0000256" key="6">
    <source>
        <dbReference type="RuleBase" id="RU003915"/>
    </source>
</evidence>
<feature type="compositionally biased region" description="Low complexity" evidence="7">
    <location>
        <begin position="27"/>
        <end position="44"/>
    </location>
</feature>
<organism evidence="10 11">
    <name type="scientific">Goodfellowiella coeruleoviolacea</name>
    <dbReference type="NCBI Taxonomy" id="334858"/>
    <lineage>
        <taxon>Bacteria</taxon>
        <taxon>Bacillati</taxon>
        <taxon>Actinomycetota</taxon>
        <taxon>Actinomycetes</taxon>
        <taxon>Pseudonocardiales</taxon>
        <taxon>Pseudonocardiaceae</taxon>
        <taxon>Goodfellowiella</taxon>
    </lineage>
</organism>
<dbReference type="Proteomes" id="UP001206128">
    <property type="component" value="Unassembled WGS sequence"/>
</dbReference>
<keyword evidence="4 5" id="KW-0413">Isomerase</keyword>
<evidence type="ECO:0000256" key="1">
    <source>
        <dbReference type="ARBA" id="ARBA00000971"/>
    </source>
</evidence>
<evidence type="ECO:0000256" key="7">
    <source>
        <dbReference type="SAM" id="MobiDB-lite"/>
    </source>
</evidence>
<feature type="region of interest" description="Disordered" evidence="7">
    <location>
        <begin position="25"/>
        <end position="46"/>
    </location>
</feature>
<dbReference type="AlphaFoldDB" id="A0AAE3GME2"/>
<feature type="domain" description="PPIase FKBP-type" evidence="9">
    <location>
        <begin position="94"/>
        <end position="185"/>
    </location>
</feature>
<dbReference type="InterPro" id="IPR001179">
    <property type="entry name" value="PPIase_FKBP_dom"/>
</dbReference>
<evidence type="ECO:0000259" key="9">
    <source>
        <dbReference type="PROSITE" id="PS50059"/>
    </source>
</evidence>
<keyword evidence="3 5" id="KW-0697">Rotamase</keyword>
<evidence type="ECO:0000256" key="8">
    <source>
        <dbReference type="SAM" id="SignalP"/>
    </source>
</evidence>
<evidence type="ECO:0000256" key="4">
    <source>
        <dbReference type="ARBA" id="ARBA00023235"/>
    </source>
</evidence>
<comment type="similarity">
    <text evidence="2 6">Belongs to the FKBP-type PPIase family.</text>
</comment>
<comment type="caution">
    <text evidence="10">The sequence shown here is derived from an EMBL/GenBank/DDBJ whole genome shotgun (WGS) entry which is preliminary data.</text>
</comment>
<dbReference type="Pfam" id="PF00254">
    <property type="entry name" value="FKBP_C"/>
    <property type="match status" value="1"/>
</dbReference>
<dbReference type="PROSITE" id="PS51257">
    <property type="entry name" value="PROKAR_LIPOPROTEIN"/>
    <property type="match status" value="1"/>
</dbReference>
<keyword evidence="11" id="KW-1185">Reference proteome</keyword>
<dbReference type="PANTHER" id="PTHR43811">
    <property type="entry name" value="FKBP-TYPE PEPTIDYL-PROLYL CIS-TRANS ISOMERASE FKPA"/>
    <property type="match status" value="1"/>
</dbReference>
<dbReference type="EC" id="5.2.1.8" evidence="6"/>
<dbReference type="SUPFAM" id="SSF54534">
    <property type="entry name" value="FKBP-like"/>
    <property type="match status" value="1"/>
</dbReference>
<evidence type="ECO:0000256" key="3">
    <source>
        <dbReference type="ARBA" id="ARBA00023110"/>
    </source>
</evidence>